<dbReference type="Proteomes" id="UP000824120">
    <property type="component" value="Chromosome 10"/>
</dbReference>
<name>A0A9J5X3E8_SOLCO</name>
<accession>A0A9J5X3E8</accession>
<dbReference type="EMBL" id="JACXVP010000010">
    <property type="protein sequence ID" value="KAG5582247.1"/>
    <property type="molecule type" value="Genomic_DNA"/>
</dbReference>
<evidence type="ECO:0000313" key="1">
    <source>
        <dbReference type="EMBL" id="KAG5582247.1"/>
    </source>
</evidence>
<sequence length="120" mass="13717">MLENLCCGGPFAAVSRDRRYTRRSSFWSISSPFYFILQPLCGSAHWNKRRSPGQSATRQVGSVIFKPSFLRSFQPPCSFLPSSVHALSQILNTPKLKDFHQILSQNMHLRILILSKYSIK</sequence>
<keyword evidence="2" id="KW-1185">Reference proteome</keyword>
<evidence type="ECO:0000313" key="2">
    <source>
        <dbReference type="Proteomes" id="UP000824120"/>
    </source>
</evidence>
<gene>
    <name evidence="1" type="ORF">H5410_052874</name>
</gene>
<comment type="caution">
    <text evidence="1">The sequence shown here is derived from an EMBL/GenBank/DDBJ whole genome shotgun (WGS) entry which is preliminary data.</text>
</comment>
<reference evidence="1 2" key="1">
    <citation type="submission" date="2020-09" db="EMBL/GenBank/DDBJ databases">
        <title>De no assembly of potato wild relative species, Solanum commersonii.</title>
        <authorList>
            <person name="Cho K."/>
        </authorList>
    </citation>
    <scope>NUCLEOTIDE SEQUENCE [LARGE SCALE GENOMIC DNA]</scope>
    <source>
        <strain evidence="1">LZ3.2</strain>
        <tissue evidence="1">Leaf</tissue>
    </source>
</reference>
<proteinExistence type="predicted"/>
<protein>
    <submittedName>
        <fullName evidence="1">Uncharacterized protein</fullName>
    </submittedName>
</protein>
<dbReference type="AlphaFoldDB" id="A0A9J5X3E8"/>
<organism evidence="1 2">
    <name type="scientific">Solanum commersonii</name>
    <name type="common">Commerson's wild potato</name>
    <name type="synonym">Commerson's nightshade</name>
    <dbReference type="NCBI Taxonomy" id="4109"/>
    <lineage>
        <taxon>Eukaryota</taxon>
        <taxon>Viridiplantae</taxon>
        <taxon>Streptophyta</taxon>
        <taxon>Embryophyta</taxon>
        <taxon>Tracheophyta</taxon>
        <taxon>Spermatophyta</taxon>
        <taxon>Magnoliopsida</taxon>
        <taxon>eudicotyledons</taxon>
        <taxon>Gunneridae</taxon>
        <taxon>Pentapetalae</taxon>
        <taxon>asterids</taxon>
        <taxon>lamiids</taxon>
        <taxon>Solanales</taxon>
        <taxon>Solanaceae</taxon>
        <taxon>Solanoideae</taxon>
        <taxon>Solaneae</taxon>
        <taxon>Solanum</taxon>
    </lineage>
</organism>